<evidence type="ECO:0000259" key="2">
    <source>
        <dbReference type="Pfam" id="PF04149"/>
    </source>
</evidence>
<dbReference type="Proteomes" id="UP001501759">
    <property type="component" value="Unassembled WGS sequence"/>
</dbReference>
<organism evidence="3 4">
    <name type="scientific">Streptomyces siamensis</name>
    <dbReference type="NCBI Taxonomy" id="1274986"/>
    <lineage>
        <taxon>Bacteria</taxon>
        <taxon>Bacillati</taxon>
        <taxon>Actinomycetota</taxon>
        <taxon>Actinomycetes</taxon>
        <taxon>Kitasatosporales</taxon>
        <taxon>Streptomycetaceae</taxon>
        <taxon>Streptomyces</taxon>
    </lineage>
</organism>
<feature type="region of interest" description="Disordered" evidence="1">
    <location>
        <begin position="1"/>
        <end position="30"/>
    </location>
</feature>
<evidence type="ECO:0000313" key="3">
    <source>
        <dbReference type="EMBL" id="GAA4999009.1"/>
    </source>
</evidence>
<dbReference type="InterPro" id="IPR007278">
    <property type="entry name" value="DUF397"/>
</dbReference>
<keyword evidence="4" id="KW-1185">Reference proteome</keyword>
<proteinExistence type="predicted"/>
<reference evidence="4" key="1">
    <citation type="journal article" date="2019" name="Int. J. Syst. Evol. Microbiol.">
        <title>The Global Catalogue of Microorganisms (GCM) 10K type strain sequencing project: providing services to taxonomists for standard genome sequencing and annotation.</title>
        <authorList>
            <consortium name="The Broad Institute Genomics Platform"/>
            <consortium name="The Broad Institute Genome Sequencing Center for Infectious Disease"/>
            <person name="Wu L."/>
            <person name="Ma J."/>
        </authorList>
    </citation>
    <scope>NUCLEOTIDE SEQUENCE [LARGE SCALE GENOMIC DNA]</scope>
    <source>
        <strain evidence="4">JCM 18409</strain>
    </source>
</reference>
<accession>A0ABP9IIL4</accession>
<evidence type="ECO:0000313" key="4">
    <source>
        <dbReference type="Proteomes" id="UP001501759"/>
    </source>
</evidence>
<gene>
    <name evidence="3" type="ORF">GCM10023335_11320</name>
</gene>
<name>A0ABP9IIL4_9ACTN</name>
<comment type="caution">
    <text evidence="3">The sequence shown here is derived from an EMBL/GenBank/DDBJ whole genome shotgun (WGS) entry which is preliminary data.</text>
</comment>
<feature type="domain" description="DUF397" evidence="2">
    <location>
        <begin position="18"/>
        <end position="69"/>
    </location>
</feature>
<sequence length="82" mass="8417">MLRVHTQVGGDGVGGSWSWRKSSASGEGGNDCVEVAWTGEAVLVRDSRAPRGTVLVFAPAAWRTFLSAVAPGPAPGSPTARP</sequence>
<protein>
    <recommendedName>
        <fullName evidence="2">DUF397 domain-containing protein</fullName>
    </recommendedName>
</protein>
<dbReference type="EMBL" id="BAABKB010000002">
    <property type="protein sequence ID" value="GAA4999009.1"/>
    <property type="molecule type" value="Genomic_DNA"/>
</dbReference>
<evidence type="ECO:0000256" key="1">
    <source>
        <dbReference type="SAM" id="MobiDB-lite"/>
    </source>
</evidence>
<dbReference type="Pfam" id="PF04149">
    <property type="entry name" value="DUF397"/>
    <property type="match status" value="1"/>
</dbReference>